<dbReference type="InterPro" id="IPR011257">
    <property type="entry name" value="DNA_glycosylase"/>
</dbReference>
<gene>
    <name evidence="1" type="ORF">IAD49_02790</name>
</gene>
<dbReference type="AlphaFoldDB" id="A0A9D1L395"/>
<dbReference type="GO" id="GO:0140097">
    <property type="term" value="F:catalytic activity, acting on DNA"/>
    <property type="evidence" value="ECO:0007669"/>
    <property type="project" value="UniProtKB-ARBA"/>
</dbReference>
<dbReference type="InterPro" id="IPR003651">
    <property type="entry name" value="Endonuclease3_FeS-loop_motif"/>
</dbReference>
<organism evidence="1 2">
    <name type="scientific">Candidatus Fimihabitans intestinipullorum</name>
    <dbReference type="NCBI Taxonomy" id="2840820"/>
    <lineage>
        <taxon>Bacteria</taxon>
        <taxon>Bacillati</taxon>
        <taxon>Mycoplasmatota</taxon>
        <taxon>Mycoplasmatota incertae sedis</taxon>
        <taxon>Candidatus Fimihabitans</taxon>
    </lineage>
</organism>
<dbReference type="Gene3D" id="1.10.1670.10">
    <property type="entry name" value="Helix-hairpin-Helix base-excision DNA repair enzymes (C-terminal)"/>
    <property type="match status" value="1"/>
</dbReference>
<dbReference type="GO" id="GO:0051539">
    <property type="term" value="F:4 iron, 4 sulfur cluster binding"/>
    <property type="evidence" value="ECO:0007669"/>
    <property type="project" value="InterPro"/>
</dbReference>
<proteinExistence type="predicted"/>
<reference evidence="1" key="1">
    <citation type="submission" date="2020-10" db="EMBL/GenBank/DDBJ databases">
        <authorList>
            <person name="Gilroy R."/>
        </authorList>
    </citation>
    <scope>NUCLEOTIDE SEQUENCE</scope>
    <source>
        <strain evidence="1">CHK197-8231</strain>
    </source>
</reference>
<dbReference type="SMART" id="SM00525">
    <property type="entry name" value="FES"/>
    <property type="match status" value="1"/>
</dbReference>
<dbReference type="InterPro" id="IPR023170">
    <property type="entry name" value="HhH_base_excis_C"/>
</dbReference>
<evidence type="ECO:0000313" key="2">
    <source>
        <dbReference type="Proteomes" id="UP000824087"/>
    </source>
</evidence>
<dbReference type="Gene3D" id="1.10.340.30">
    <property type="entry name" value="Hypothetical protein, domain 2"/>
    <property type="match status" value="1"/>
</dbReference>
<evidence type="ECO:0000313" key="1">
    <source>
        <dbReference type="EMBL" id="HIU22490.1"/>
    </source>
</evidence>
<name>A0A9D1L395_9BACT</name>
<sequence length="248" mass="28763">MEEKLKQVSIKEYEKVKEVILISDENKNKLVSDLENYPHAFVLACAMDRQINADRAWSIPYEIKQALGDFSIDTLYHVTLDEYKRIFNEKKLHRFNDDMATVFYKTVQKIVEEYNSDASNIWEGNPSSATVVSRFLDFDGIGIKIATMATNILARNFKIPLSDYYSIDISPDIHVKRLFKRMGLIKKKDMNNIDKIIYKARSINPEFPGVIDLTCWKLGRTICRPKDPRCNQCILKNVCPKVIDLDDI</sequence>
<comment type="caution">
    <text evidence="1">The sequence shown here is derived from an EMBL/GenBank/DDBJ whole genome shotgun (WGS) entry which is preliminary data.</text>
</comment>
<protein>
    <submittedName>
        <fullName evidence="1">Iron-sulfur cluster loop</fullName>
    </submittedName>
</protein>
<dbReference type="Proteomes" id="UP000824087">
    <property type="component" value="Unassembled WGS sequence"/>
</dbReference>
<accession>A0A9D1L395</accession>
<dbReference type="EMBL" id="DVML01000017">
    <property type="protein sequence ID" value="HIU22490.1"/>
    <property type="molecule type" value="Genomic_DNA"/>
</dbReference>
<dbReference type="GO" id="GO:0006281">
    <property type="term" value="P:DNA repair"/>
    <property type="evidence" value="ECO:0007669"/>
    <property type="project" value="InterPro"/>
</dbReference>
<dbReference type="SUPFAM" id="SSF48150">
    <property type="entry name" value="DNA-glycosylase"/>
    <property type="match status" value="1"/>
</dbReference>
<reference evidence="1" key="2">
    <citation type="journal article" date="2021" name="PeerJ">
        <title>Extensive microbial diversity within the chicken gut microbiome revealed by metagenomics and culture.</title>
        <authorList>
            <person name="Gilroy R."/>
            <person name="Ravi A."/>
            <person name="Getino M."/>
            <person name="Pursley I."/>
            <person name="Horton D.L."/>
            <person name="Alikhan N.F."/>
            <person name="Baker D."/>
            <person name="Gharbi K."/>
            <person name="Hall N."/>
            <person name="Watson M."/>
            <person name="Adriaenssens E.M."/>
            <person name="Foster-Nyarko E."/>
            <person name="Jarju S."/>
            <person name="Secka A."/>
            <person name="Antonio M."/>
            <person name="Oren A."/>
            <person name="Chaudhuri R.R."/>
            <person name="La Ragione R."/>
            <person name="Hildebrand F."/>
            <person name="Pallen M.J."/>
        </authorList>
    </citation>
    <scope>NUCLEOTIDE SEQUENCE</scope>
    <source>
        <strain evidence="1">CHK197-8231</strain>
    </source>
</reference>
<dbReference type="GO" id="GO:0016787">
    <property type="term" value="F:hydrolase activity"/>
    <property type="evidence" value="ECO:0007669"/>
    <property type="project" value="UniProtKB-ARBA"/>
</dbReference>